<keyword evidence="3" id="KW-1185">Reference proteome</keyword>
<feature type="signal peptide" evidence="1">
    <location>
        <begin position="1"/>
        <end position="20"/>
    </location>
</feature>
<evidence type="ECO:0000313" key="2">
    <source>
        <dbReference type="EMBL" id="KAF7505887.1"/>
    </source>
</evidence>
<proteinExistence type="predicted"/>
<evidence type="ECO:0000313" key="3">
    <source>
        <dbReference type="Proteomes" id="UP000606974"/>
    </source>
</evidence>
<comment type="caution">
    <text evidence="2">The sequence shown here is derived from an EMBL/GenBank/DDBJ whole genome shotgun (WGS) entry which is preliminary data.</text>
</comment>
<dbReference type="EMBL" id="JAACFV010000098">
    <property type="protein sequence ID" value="KAF7505887.1"/>
    <property type="molecule type" value="Genomic_DNA"/>
</dbReference>
<gene>
    <name evidence="2" type="ORF">GJ744_012422</name>
</gene>
<evidence type="ECO:0000256" key="1">
    <source>
        <dbReference type="SAM" id="SignalP"/>
    </source>
</evidence>
<dbReference type="Proteomes" id="UP000606974">
    <property type="component" value="Unassembled WGS sequence"/>
</dbReference>
<name>A0A8H7E1F7_9EURO</name>
<reference evidence="2" key="1">
    <citation type="submission" date="2020-02" db="EMBL/GenBank/DDBJ databases">
        <authorList>
            <person name="Palmer J.M."/>
        </authorList>
    </citation>
    <scope>NUCLEOTIDE SEQUENCE</scope>
    <source>
        <strain evidence="2">EPUS1.4</strain>
        <tissue evidence="2">Thallus</tissue>
    </source>
</reference>
<dbReference type="AlphaFoldDB" id="A0A8H7E1F7"/>
<feature type="chain" id="PRO_5034039518" evidence="1">
    <location>
        <begin position="21"/>
        <end position="157"/>
    </location>
</feature>
<accession>A0A8H7E1F7</accession>
<keyword evidence="1" id="KW-0732">Signal</keyword>
<organism evidence="2 3">
    <name type="scientific">Endocarpon pusillum</name>
    <dbReference type="NCBI Taxonomy" id="364733"/>
    <lineage>
        <taxon>Eukaryota</taxon>
        <taxon>Fungi</taxon>
        <taxon>Dikarya</taxon>
        <taxon>Ascomycota</taxon>
        <taxon>Pezizomycotina</taxon>
        <taxon>Eurotiomycetes</taxon>
        <taxon>Chaetothyriomycetidae</taxon>
        <taxon>Verrucariales</taxon>
        <taxon>Verrucariaceae</taxon>
        <taxon>Endocarpon</taxon>
    </lineage>
</organism>
<sequence length="157" mass="17675">MVAMKSLVVLLPFFLSMAAALPPIPAAYNVTAPLSADAWVASALDGSVNVNFYEDKNPDHSTIIDPNTCEGKADIALMKWRSNCKAFNAIFRSSCYTDAPSHHNCCPVPHKKSCTHYWPKPGEWEECLRMRRECGPDCHWKLLTNSVQWCWKYAPDI</sequence>
<dbReference type="OrthoDB" id="10271947at2759"/>
<protein>
    <submittedName>
        <fullName evidence="2">Uncharacterized protein</fullName>
    </submittedName>
</protein>